<accession>A0ABP7NII7</accession>
<feature type="transmembrane region" description="Helical" evidence="2">
    <location>
        <begin position="150"/>
        <end position="171"/>
    </location>
</feature>
<feature type="region of interest" description="Disordered" evidence="1">
    <location>
        <begin position="1"/>
        <end position="57"/>
    </location>
</feature>
<keyword evidence="2" id="KW-0812">Transmembrane</keyword>
<dbReference type="Proteomes" id="UP001501337">
    <property type="component" value="Unassembled WGS sequence"/>
</dbReference>
<reference evidence="5" key="1">
    <citation type="journal article" date="2019" name="Int. J. Syst. Evol. Microbiol.">
        <title>The Global Catalogue of Microorganisms (GCM) 10K type strain sequencing project: providing services to taxonomists for standard genome sequencing and annotation.</title>
        <authorList>
            <consortium name="The Broad Institute Genomics Platform"/>
            <consortium name="The Broad Institute Genome Sequencing Center for Infectious Disease"/>
            <person name="Wu L."/>
            <person name="Ma J."/>
        </authorList>
    </citation>
    <scope>NUCLEOTIDE SEQUENCE [LARGE SCALE GENOMIC DNA]</scope>
    <source>
        <strain evidence="5">JCM 17555</strain>
    </source>
</reference>
<keyword evidence="5" id="KW-1185">Reference proteome</keyword>
<organism evidence="4 5">
    <name type="scientific">Allohahella marinimesophila</name>
    <dbReference type="NCBI Taxonomy" id="1054972"/>
    <lineage>
        <taxon>Bacteria</taxon>
        <taxon>Pseudomonadati</taxon>
        <taxon>Pseudomonadota</taxon>
        <taxon>Gammaproteobacteria</taxon>
        <taxon>Oceanospirillales</taxon>
        <taxon>Hahellaceae</taxon>
        <taxon>Allohahella</taxon>
    </lineage>
</organism>
<keyword evidence="2" id="KW-0472">Membrane</keyword>
<evidence type="ECO:0000313" key="4">
    <source>
        <dbReference type="EMBL" id="GAA3946772.1"/>
    </source>
</evidence>
<evidence type="ECO:0000259" key="3">
    <source>
        <dbReference type="Pfam" id="PF14018"/>
    </source>
</evidence>
<feature type="domain" description="DUF4234" evidence="3">
    <location>
        <begin position="68"/>
        <end position="181"/>
    </location>
</feature>
<name>A0ABP7NII7_9GAMM</name>
<proteinExistence type="predicted"/>
<evidence type="ECO:0000256" key="2">
    <source>
        <dbReference type="SAM" id="Phobius"/>
    </source>
</evidence>
<evidence type="ECO:0000313" key="5">
    <source>
        <dbReference type="Proteomes" id="UP001501337"/>
    </source>
</evidence>
<keyword evidence="2" id="KW-1133">Transmembrane helix</keyword>
<feature type="compositionally biased region" description="Gly residues" evidence="1">
    <location>
        <begin position="35"/>
        <end position="44"/>
    </location>
</feature>
<gene>
    <name evidence="4" type="ORF">GCM10022278_02430</name>
</gene>
<dbReference type="RefSeq" id="WP_344802454.1">
    <property type="nucleotide sequence ID" value="NZ_BAABBO010000001.1"/>
</dbReference>
<sequence length="225" mass="25197">MSSFPEDPESRPDKPAQSDQPVEDSQEPESRQLTGNGGDNGDQGEGPQQNATSDQDKGPGIAVFNSFSVWYVLGLTILTQGLYFMYWHWHRSKKLNEALPANPISSMFINNVVAAYIVYIGLVIYASVYFPEALQVPEGATVESLADQPLPGVWVAVQIFGNIVLILTAIWSFKIRNRLNQLLNVEKGHPLWSGPILAVLFQAFYLQWKINKALETETDQLVRRF</sequence>
<feature type="transmembrane region" description="Helical" evidence="2">
    <location>
        <begin position="69"/>
        <end position="87"/>
    </location>
</feature>
<dbReference type="EMBL" id="BAABBO010000001">
    <property type="protein sequence ID" value="GAA3946772.1"/>
    <property type="molecule type" value="Genomic_DNA"/>
</dbReference>
<dbReference type="Pfam" id="PF14018">
    <property type="entry name" value="DUF4234"/>
    <property type="match status" value="1"/>
</dbReference>
<evidence type="ECO:0000256" key="1">
    <source>
        <dbReference type="SAM" id="MobiDB-lite"/>
    </source>
</evidence>
<comment type="caution">
    <text evidence="4">The sequence shown here is derived from an EMBL/GenBank/DDBJ whole genome shotgun (WGS) entry which is preliminary data.</text>
</comment>
<feature type="transmembrane region" description="Helical" evidence="2">
    <location>
        <begin position="108"/>
        <end position="130"/>
    </location>
</feature>
<dbReference type="InterPro" id="IPR025328">
    <property type="entry name" value="DUF4234"/>
</dbReference>
<protein>
    <recommendedName>
        <fullName evidence="3">DUF4234 domain-containing protein</fullName>
    </recommendedName>
</protein>